<name>A0A0A9HQN0_ARUDO</name>
<accession>A0A0A9HQN0</accession>
<sequence>MLSLMLIQNWQLGPASAMHYFNILIHDTMTCRPHVHVMDPPAHSWVSHVVALYGFLRY</sequence>
<reference evidence="1" key="2">
    <citation type="journal article" date="2015" name="Data Brief">
        <title>Shoot transcriptome of the giant reed, Arundo donax.</title>
        <authorList>
            <person name="Barrero R.A."/>
            <person name="Guerrero F.D."/>
            <person name="Moolhuijzen P."/>
            <person name="Goolsby J.A."/>
            <person name="Tidwell J."/>
            <person name="Bellgard S.E."/>
            <person name="Bellgard M.I."/>
        </authorList>
    </citation>
    <scope>NUCLEOTIDE SEQUENCE</scope>
    <source>
        <tissue evidence="1">Shoot tissue taken approximately 20 cm above the soil surface</tissue>
    </source>
</reference>
<evidence type="ECO:0000313" key="1">
    <source>
        <dbReference type="EMBL" id="JAE37191.1"/>
    </source>
</evidence>
<dbReference type="EMBL" id="GBRH01160705">
    <property type="protein sequence ID" value="JAE37191.1"/>
    <property type="molecule type" value="Transcribed_RNA"/>
</dbReference>
<organism evidence="1">
    <name type="scientific">Arundo donax</name>
    <name type="common">Giant reed</name>
    <name type="synonym">Donax arundinaceus</name>
    <dbReference type="NCBI Taxonomy" id="35708"/>
    <lineage>
        <taxon>Eukaryota</taxon>
        <taxon>Viridiplantae</taxon>
        <taxon>Streptophyta</taxon>
        <taxon>Embryophyta</taxon>
        <taxon>Tracheophyta</taxon>
        <taxon>Spermatophyta</taxon>
        <taxon>Magnoliopsida</taxon>
        <taxon>Liliopsida</taxon>
        <taxon>Poales</taxon>
        <taxon>Poaceae</taxon>
        <taxon>PACMAD clade</taxon>
        <taxon>Arundinoideae</taxon>
        <taxon>Arundineae</taxon>
        <taxon>Arundo</taxon>
    </lineage>
</organism>
<dbReference type="AlphaFoldDB" id="A0A0A9HQN0"/>
<reference evidence="1" key="1">
    <citation type="submission" date="2014-09" db="EMBL/GenBank/DDBJ databases">
        <authorList>
            <person name="Magalhaes I.L.F."/>
            <person name="Oliveira U."/>
            <person name="Santos F.R."/>
            <person name="Vidigal T.H.D.A."/>
            <person name="Brescovit A.D."/>
            <person name="Santos A.J."/>
        </authorList>
    </citation>
    <scope>NUCLEOTIDE SEQUENCE</scope>
    <source>
        <tissue evidence="1">Shoot tissue taken approximately 20 cm above the soil surface</tissue>
    </source>
</reference>
<proteinExistence type="predicted"/>
<protein>
    <submittedName>
        <fullName evidence="1">Uncharacterized protein</fullName>
    </submittedName>
</protein>